<dbReference type="InterPro" id="IPR008972">
    <property type="entry name" value="Cupredoxin"/>
</dbReference>
<dbReference type="EMBL" id="JANBQF010000041">
    <property type="protein sequence ID" value="KAJ2006970.1"/>
    <property type="molecule type" value="Genomic_DNA"/>
</dbReference>
<dbReference type="Gene3D" id="2.60.40.420">
    <property type="entry name" value="Cupredoxins - blue copper proteins"/>
    <property type="match status" value="3"/>
</dbReference>
<dbReference type="PROSITE" id="PS00080">
    <property type="entry name" value="MULTICOPPER_OXIDASE2"/>
    <property type="match status" value="1"/>
</dbReference>
<dbReference type="InterPro" id="IPR045087">
    <property type="entry name" value="Cu-oxidase_fam"/>
</dbReference>
<evidence type="ECO:0000259" key="7">
    <source>
        <dbReference type="Pfam" id="PF00394"/>
    </source>
</evidence>
<keyword evidence="3" id="KW-0560">Oxidoreductase</keyword>
<evidence type="ECO:0000256" key="2">
    <source>
        <dbReference type="ARBA" id="ARBA00022723"/>
    </source>
</evidence>
<feature type="domain" description="Plastocyanin-like" evidence="9">
    <location>
        <begin position="28"/>
        <end position="143"/>
    </location>
</feature>
<evidence type="ECO:0000256" key="6">
    <source>
        <dbReference type="SAM" id="SignalP"/>
    </source>
</evidence>
<evidence type="ECO:0000313" key="10">
    <source>
        <dbReference type="EMBL" id="KAJ2006970.1"/>
    </source>
</evidence>
<comment type="similarity">
    <text evidence="1">Belongs to the multicopper oxidase family.</text>
</comment>
<dbReference type="PROSITE" id="PS00079">
    <property type="entry name" value="MULTICOPPER_OXIDASE1"/>
    <property type="match status" value="1"/>
</dbReference>
<dbReference type="InterPro" id="IPR002355">
    <property type="entry name" value="Cu_oxidase_Cu_BS"/>
</dbReference>
<dbReference type="AlphaFoldDB" id="A0A9W8BHH7"/>
<organism evidence="10 11">
    <name type="scientific">Coemansia thaxteri</name>
    <dbReference type="NCBI Taxonomy" id="2663907"/>
    <lineage>
        <taxon>Eukaryota</taxon>
        <taxon>Fungi</taxon>
        <taxon>Fungi incertae sedis</taxon>
        <taxon>Zoopagomycota</taxon>
        <taxon>Kickxellomycotina</taxon>
        <taxon>Kickxellomycetes</taxon>
        <taxon>Kickxellales</taxon>
        <taxon>Kickxellaceae</taxon>
        <taxon>Coemansia</taxon>
    </lineage>
</organism>
<dbReference type="InterPro" id="IPR001117">
    <property type="entry name" value="Cu-oxidase_2nd"/>
</dbReference>
<dbReference type="PANTHER" id="PTHR11709:SF361">
    <property type="entry name" value="IRON TRANSPORT MULTICOPPER OXIDASE FET3"/>
    <property type="match status" value="1"/>
</dbReference>
<evidence type="ECO:0000313" key="11">
    <source>
        <dbReference type="Proteomes" id="UP001150907"/>
    </source>
</evidence>
<evidence type="ECO:0000256" key="5">
    <source>
        <dbReference type="SAM" id="MobiDB-lite"/>
    </source>
</evidence>
<sequence>MLLLRSVAAFVLPALLVLGKRIVVDWDVGYVQVNRDDTVMRRAIGVNSQLPIPPVFANKGDTLVLNVVNSLDVSTSVHAHGLFQIGTSYLDGPAMVTQCGIPPGESYAYEYMLDQPGTYWLHGHDNHQNSDGLRTPLVIYDTNNPFEYDEDILISLEDWYREQFEERMKITLDPKAPFPPPHGYGSALINGFDGKHTKPIHFQPGKTYRLRLVNIGTLRWFQFTLPGHQMRVIEMDGIDIKPYVTEGLDMAPGQRYSVLVTAHDADNLNFQYQAKMYASFIPAADGLEPRFYHGDIIYRQGAPLYSISGNKGDSGPRMLEDIYLQSFDNEAALPVGRSVELTIGNNPYSNGLHLDYFNNITYSPPLVPTLYTALSMGELAMDPRVYGPQTNALVLRHNEVVELTIHNPATLPHPIHGHGHAFQIIEYGLAKSVFPIPAAFRNMPTRRYSGSPAKRDTFSIPEYNYVKLRFRADNPGAWFLHCHVDVHFAIGMAMTIVEAPDVLQRTQTVPRQMLDFCRRQGIRTSGNAAGNEGLDFTGLPTPPTVVARPPGTVGHQ</sequence>
<feature type="region of interest" description="Disordered" evidence="5">
    <location>
        <begin position="527"/>
        <end position="556"/>
    </location>
</feature>
<feature type="domain" description="Plastocyanin-like" evidence="7">
    <location>
        <begin position="150"/>
        <end position="277"/>
    </location>
</feature>
<evidence type="ECO:0000259" key="9">
    <source>
        <dbReference type="Pfam" id="PF07732"/>
    </source>
</evidence>
<dbReference type="GO" id="GO:0005507">
    <property type="term" value="F:copper ion binding"/>
    <property type="evidence" value="ECO:0007669"/>
    <property type="project" value="InterPro"/>
</dbReference>
<keyword evidence="2" id="KW-0479">Metal-binding</keyword>
<feature type="domain" description="Plastocyanin-like" evidence="8">
    <location>
        <begin position="364"/>
        <end position="501"/>
    </location>
</feature>
<evidence type="ECO:0000256" key="3">
    <source>
        <dbReference type="ARBA" id="ARBA00023002"/>
    </source>
</evidence>
<dbReference type="Pfam" id="PF07731">
    <property type="entry name" value="Cu-oxidase_2"/>
    <property type="match status" value="1"/>
</dbReference>
<feature type="chain" id="PRO_5040960559" evidence="6">
    <location>
        <begin position="20"/>
        <end position="556"/>
    </location>
</feature>
<dbReference type="InterPro" id="IPR011706">
    <property type="entry name" value="Cu-oxidase_C"/>
</dbReference>
<dbReference type="InterPro" id="IPR033138">
    <property type="entry name" value="Cu_oxidase_CS"/>
</dbReference>
<proteinExistence type="inferred from homology"/>
<evidence type="ECO:0000259" key="8">
    <source>
        <dbReference type="Pfam" id="PF07731"/>
    </source>
</evidence>
<keyword evidence="4" id="KW-0186">Copper</keyword>
<feature type="signal peptide" evidence="6">
    <location>
        <begin position="1"/>
        <end position="19"/>
    </location>
</feature>
<dbReference type="OrthoDB" id="2121828at2759"/>
<gene>
    <name evidence="10" type="primary">FET3_3</name>
    <name evidence="10" type="ORF">H4R26_001073</name>
</gene>
<evidence type="ECO:0000256" key="1">
    <source>
        <dbReference type="ARBA" id="ARBA00010609"/>
    </source>
</evidence>
<name>A0A9W8BHH7_9FUNG</name>
<reference evidence="10" key="1">
    <citation type="submission" date="2022-07" db="EMBL/GenBank/DDBJ databases">
        <title>Phylogenomic reconstructions and comparative analyses of Kickxellomycotina fungi.</title>
        <authorList>
            <person name="Reynolds N.K."/>
            <person name="Stajich J.E."/>
            <person name="Barry K."/>
            <person name="Grigoriev I.V."/>
            <person name="Crous P."/>
            <person name="Smith M.E."/>
        </authorList>
    </citation>
    <scope>NUCLEOTIDE SEQUENCE</scope>
    <source>
        <strain evidence="10">IMI 214461</strain>
    </source>
</reference>
<dbReference type="Pfam" id="PF00394">
    <property type="entry name" value="Cu-oxidase"/>
    <property type="match status" value="1"/>
</dbReference>
<comment type="caution">
    <text evidence="10">The sequence shown here is derived from an EMBL/GenBank/DDBJ whole genome shotgun (WGS) entry which is preliminary data.</text>
</comment>
<keyword evidence="11" id="KW-1185">Reference proteome</keyword>
<dbReference type="InterPro" id="IPR011707">
    <property type="entry name" value="Cu-oxidase-like_N"/>
</dbReference>
<dbReference type="Proteomes" id="UP001150907">
    <property type="component" value="Unassembled WGS sequence"/>
</dbReference>
<protein>
    <submittedName>
        <fullName evidence="10">Ferroxidase fet3</fullName>
    </submittedName>
</protein>
<dbReference type="GO" id="GO:0016491">
    <property type="term" value="F:oxidoreductase activity"/>
    <property type="evidence" value="ECO:0007669"/>
    <property type="project" value="UniProtKB-KW"/>
</dbReference>
<dbReference type="Pfam" id="PF07732">
    <property type="entry name" value="Cu-oxidase_3"/>
    <property type="match status" value="1"/>
</dbReference>
<dbReference type="SUPFAM" id="SSF49503">
    <property type="entry name" value="Cupredoxins"/>
    <property type="match status" value="3"/>
</dbReference>
<dbReference type="PANTHER" id="PTHR11709">
    <property type="entry name" value="MULTI-COPPER OXIDASE"/>
    <property type="match status" value="1"/>
</dbReference>
<accession>A0A9W8BHH7</accession>
<evidence type="ECO:0000256" key="4">
    <source>
        <dbReference type="ARBA" id="ARBA00023008"/>
    </source>
</evidence>
<keyword evidence="6" id="KW-0732">Signal</keyword>